<evidence type="ECO:0000259" key="6">
    <source>
        <dbReference type="Pfam" id="PF04542"/>
    </source>
</evidence>
<dbReference type="SUPFAM" id="SSF88659">
    <property type="entry name" value="Sigma3 and sigma4 domains of RNA polymerase sigma factors"/>
    <property type="match status" value="1"/>
</dbReference>
<organism evidence="9 10">
    <name type="scientific">Mycobacteroides chelonae</name>
    <name type="common">Mycobacterium chelonae</name>
    <dbReference type="NCBI Taxonomy" id="1774"/>
    <lineage>
        <taxon>Bacteria</taxon>
        <taxon>Bacillati</taxon>
        <taxon>Actinomycetota</taxon>
        <taxon>Actinomycetes</taxon>
        <taxon>Mycobacteriales</taxon>
        <taxon>Mycobacteriaceae</taxon>
        <taxon>Mycobacteroides</taxon>
    </lineage>
</organism>
<dbReference type="Proteomes" id="UP000317728">
    <property type="component" value="Chromosome"/>
</dbReference>
<sequence>MAHDEIGRIFREEYGRTVATLIRYFGSIDLAEDAVQEAFEVAIAKWPGDGIPPNPGAWITTTARNRGVDKLRRDQRRDELSREASVLEEEQQEPQEVGAVRDDRLRLIFTCCHPALAQEAQVALTLRLLGGLTTPEIANAYLVSESTMAARITRAKKKIASAGIPYRVPGDHDLPDRLSSVLAALYLVYNEGYAASSGATLTRTDLSAEAIRLARVLADLMPDEPEVLGLLALVLLTEARRRARTDASGALVLLADQDRTRWDREMIDEGHQLVRRCLRRNAPGPYQIQAAINAVHDDAPTAAQTDWSQIVALYDQLTAFTPTTVVALNRAVAVGERDGPQAGLDAIEPLREDLDAYYPLHAARADLLTRLGRNREAAEAYRKALVSTDNEVFRGYLGDRLARLARLDTGA</sequence>
<dbReference type="Gene3D" id="1.25.40.10">
    <property type="entry name" value="Tetratricopeptide repeat domain"/>
    <property type="match status" value="1"/>
</dbReference>
<dbReference type="GO" id="GO:0016987">
    <property type="term" value="F:sigma factor activity"/>
    <property type="evidence" value="ECO:0007669"/>
    <property type="project" value="UniProtKB-KW"/>
</dbReference>
<dbReference type="PANTHER" id="PTHR47756">
    <property type="entry name" value="BLL6612 PROTEIN-RELATED"/>
    <property type="match status" value="1"/>
</dbReference>
<evidence type="ECO:0000256" key="2">
    <source>
        <dbReference type="ARBA" id="ARBA00023015"/>
    </source>
</evidence>
<dbReference type="EMBL" id="CP041150">
    <property type="protein sequence ID" value="QDF72846.1"/>
    <property type="molecule type" value="Genomic_DNA"/>
</dbReference>
<name>A0AB73U739_MYCCH</name>
<feature type="domain" description="DUF6596" evidence="8">
    <location>
        <begin position="177"/>
        <end position="277"/>
    </location>
</feature>
<dbReference type="Pfam" id="PF20239">
    <property type="entry name" value="DUF6596"/>
    <property type="match status" value="1"/>
</dbReference>
<protein>
    <submittedName>
        <fullName evidence="9">RNA polymerase sigma factor</fullName>
    </submittedName>
</protein>
<dbReference type="SUPFAM" id="SSF88946">
    <property type="entry name" value="Sigma2 domain of RNA polymerase sigma factors"/>
    <property type="match status" value="1"/>
</dbReference>
<reference evidence="9 10" key="1">
    <citation type="submission" date="2019-06" db="EMBL/GenBank/DDBJ databases">
        <title>Whole geneome sequnce of Mycobacteroides chelonae M77 isolated from bovine milk from Meghalaya, India.</title>
        <authorList>
            <person name="Vise E."/>
            <person name="Das S."/>
            <person name="Garg A."/>
            <person name="Ghatak S."/>
            <person name="Shakuntala I."/>
            <person name="Milton A.A.P."/>
            <person name="Karam A."/>
            <person name="Sanjukta R."/>
            <person name="Puro K."/>
            <person name="Sen A."/>
        </authorList>
    </citation>
    <scope>NUCLEOTIDE SEQUENCE [LARGE SCALE GENOMIC DNA]</scope>
    <source>
        <strain evidence="9 10">M77</strain>
    </source>
</reference>
<dbReference type="InterPro" id="IPR014284">
    <property type="entry name" value="RNA_pol_sigma-70_dom"/>
</dbReference>
<dbReference type="InterPro" id="IPR013325">
    <property type="entry name" value="RNA_pol_sigma_r2"/>
</dbReference>
<accession>A0AB73U739</accession>
<proteinExistence type="inferred from homology"/>
<dbReference type="Pfam" id="PF04542">
    <property type="entry name" value="Sigma70_r2"/>
    <property type="match status" value="1"/>
</dbReference>
<evidence type="ECO:0000256" key="1">
    <source>
        <dbReference type="ARBA" id="ARBA00010641"/>
    </source>
</evidence>
<keyword evidence="4" id="KW-0238">DNA-binding</keyword>
<evidence type="ECO:0000259" key="8">
    <source>
        <dbReference type="Pfam" id="PF20239"/>
    </source>
</evidence>
<dbReference type="InterPro" id="IPR013324">
    <property type="entry name" value="RNA_pol_sigma_r3/r4-like"/>
</dbReference>
<keyword evidence="3" id="KW-0731">Sigma factor</keyword>
<feature type="domain" description="RNA polymerase sigma-70 region 2" evidence="6">
    <location>
        <begin position="12"/>
        <end position="77"/>
    </location>
</feature>
<gene>
    <name evidence="9" type="ORF">FJK96_23610</name>
</gene>
<dbReference type="Pfam" id="PF08281">
    <property type="entry name" value="Sigma70_r4_2"/>
    <property type="match status" value="1"/>
</dbReference>
<evidence type="ECO:0000256" key="4">
    <source>
        <dbReference type="ARBA" id="ARBA00023125"/>
    </source>
</evidence>
<dbReference type="InterPro" id="IPR036388">
    <property type="entry name" value="WH-like_DNA-bd_sf"/>
</dbReference>
<feature type="domain" description="RNA polymerase sigma factor 70 region 4 type 2" evidence="7">
    <location>
        <begin position="108"/>
        <end position="159"/>
    </location>
</feature>
<keyword evidence="5" id="KW-0804">Transcription</keyword>
<keyword evidence="2" id="KW-0805">Transcription regulation</keyword>
<dbReference type="PANTHER" id="PTHR47756:SF2">
    <property type="entry name" value="BLL6612 PROTEIN"/>
    <property type="match status" value="1"/>
</dbReference>
<dbReference type="InterPro" id="IPR046531">
    <property type="entry name" value="DUF6596"/>
</dbReference>
<dbReference type="GO" id="GO:0003677">
    <property type="term" value="F:DNA binding"/>
    <property type="evidence" value="ECO:0007669"/>
    <property type="project" value="UniProtKB-KW"/>
</dbReference>
<dbReference type="InterPro" id="IPR013249">
    <property type="entry name" value="RNA_pol_sigma70_r4_t2"/>
</dbReference>
<dbReference type="NCBIfam" id="TIGR02937">
    <property type="entry name" value="sigma70-ECF"/>
    <property type="match status" value="1"/>
</dbReference>
<dbReference type="Gene3D" id="1.10.10.10">
    <property type="entry name" value="Winged helix-like DNA-binding domain superfamily/Winged helix DNA-binding domain"/>
    <property type="match status" value="1"/>
</dbReference>
<evidence type="ECO:0000256" key="5">
    <source>
        <dbReference type="ARBA" id="ARBA00023163"/>
    </source>
</evidence>
<dbReference type="InterPro" id="IPR007627">
    <property type="entry name" value="RNA_pol_sigma70_r2"/>
</dbReference>
<dbReference type="GO" id="GO:0006352">
    <property type="term" value="P:DNA-templated transcription initiation"/>
    <property type="evidence" value="ECO:0007669"/>
    <property type="project" value="InterPro"/>
</dbReference>
<dbReference type="Gene3D" id="1.10.1740.10">
    <property type="match status" value="1"/>
</dbReference>
<evidence type="ECO:0000256" key="3">
    <source>
        <dbReference type="ARBA" id="ARBA00023082"/>
    </source>
</evidence>
<comment type="similarity">
    <text evidence="1">Belongs to the sigma-70 factor family. ECF subfamily.</text>
</comment>
<evidence type="ECO:0000313" key="9">
    <source>
        <dbReference type="EMBL" id="QDF72846.1"/>
    </source>
</evidence>
<dbReference type="InterPro" id="IPR011990">
    <property type="entry name" value="TPR-like_helical_dom_sf"/>
</dbReference>
<evidence type="ECO:0000259" key="7">
    <source>
        <dbReference type="Pfam" id="PF08281"/>
    </source>
</evidence>
<dbReference type="AlphaFoldDB" id="A0AB73U739"/>
<evidence type="ECO:0000313" key="10">
    <source>
        <dbReference type="Proteomes" id="UP000317728"/>
    </source>
</evidence>
<dbReference type="RefSeq" id="WP_075908396.1">
    <property type="nucleotide sequence ID" value="NZ_CP041150.1"/>
</dbReference>